<organism evidence="2 3">
    <name type="scientific">Fodinibius roseus</name>
    <dbReference type="NCBI Taxonomy" id="1194090"/>
    <lineage>
        <taxon>Bacteria</taxon>
        <taxon>Pseudomonadati</taxon>
        <taxon>Balneolota</taxon>
        <taxon>Balneolia</taxon>
        <taxon>Balneolales</taxon>
        <taxon>Balneolaceae</taxon>
        <taxon>Fodinibius</taxon>
    </lineage>
</organism>
<keyword evidence="1" id="KW-1133">Transmembrane helix</keyword>
<reference evidence="2 3" key="1">
    <citation type="submission" date="2016-11" db="EMBL/GenBank/DDBJ databases">
        <authorList>
            <person name="Jaros S."/>
            <person name="Januszkiewicz K."/>
            <person name="Wedrychowicz H."/>
        </authorList>
    </citation>
    <scope>NUCLEOTIDE SEQUENCE [LARGE SCALE GENOMIC DNA]</scope>
    <source>
        <strain evidence="2 3">DSM 21986</strain>
    </source>
</reference>
<gene>
    <name evidence="2" type="ORF">SAMN05443144_10939</name>
</gene>
<dbReference type="EMBL" id="FQUS01000009">
    <property type="protein sequence ID" value="SHF47811.1"/>
    <property type="molecule type" value="Genomic_DNA"/>
</dbReference>
<evidence type="ECO:0000313" key="2">
    <source>
        <dbReference type="EMBL" id="SHF47811.1"/>
    </source>
</evidence>
<dbReference type="RefSeq" id="WP_073063041.1">
    <property type="nucleotide sequence ID" value="NZ_FQUS01000009.1"/>
</dbReference>
<proteinExistence type="predicted"/>
<feature type="transmembrane region" description="Helical" evidence="1">
    <location>
        <begin position="58"/>
        <end position="79"/>
    </location>
</feature>
<keyword evidence="1" id="KW-0472">Membrane</keyword>
<feature type="transmembrane region" description="Helical" evidence="1">
    <location>
        <begin position="6"/>
        <end position="23"/>
    </location>
</feature>
<protein>
    <submittedName>
        <fullName evidence="2">Zinc transporter, ZIP family</fullName>
    </submittedName>
</protein>
<feature type="transmembrane region" description="Helical" evidence="1">
    <location>
        <begin position="128"/>
        <end position="155"/>
    </location>
</feature>
<keyword evidence="3" id="KW-1185">Reference proteome</keyword>
<dbReference type="AlphaFoldDB" id="A0A1M5BZF3"/>
<evidence type="ECO:0000313" key="3">
    <source>
        <dbReference type="Proteomes" id="UP000184041"/>
    </source>
</evidence>
<feature type="transmembrane region" description="Helical" evidence="1">
    <location>
        <begin position="176"/>
        <end position="196"/>
    </location>
</feature>
<name>A0A1M5BZF3_9BACT</name>
<sequence>MSDKSIVYTSLFLFCLLTFLAILQSNWKIIGISWIAFGAMALAIPMGIQAAGQRKLNYLIAGYGLASGAMITSAAIFLVPTAINHHPVYGGLGIAAGIIAGFAIHTLNHGLTHTRTSIDPVVLELTSHALSAGLIIGMVYAAMPELGVLLGIAIVSHKGPAGYAASRRLTIQGKSALPVLLPAAAIGLTALPVSLLNLPGHHIINALIFGFATGVFFHVAIDFLPECEVGGKIHQETDLEHDEHHKLDQYRRRAVLYTFLGGLIVFLAWYAAY</sequence>
<feature type="transmembrane region" description="Helical" evidence="1">
    <location>
        <begin position="88"/>
        <end position="108"/>
    </location>
</feature>
<dbReference type="Proteomes" id="UP000184041">
    <property type="component" value="Unassembled WGS sequence"/>
</dbReference>
<keyword evidence="1" id="KW-0812">Transmembrane</keyword>
<dbReference type="STRING" id="1194090.SAMN05443144_10939"/>
<feature type="transmembrane region" description="Helical" evidence="1">
    <location>
        <begin position="202"/>
        <end position="224"/>
    </location>
</feature>
<evidence type="ECO:0000256" key="1">
    <source>
        <dbReference type="SAM" id="Phobius"/>
    </source>
</evidence>
<accession>A0A1M5BZF3</accession>
<feature type="transmembrane region" description="Helical" evidence="1">
    <location>
        <begin position="254"/>
        <end position="272"/>
    </location>
</feature>
<feature type="transmembrane region" description="Helical" evidence="1">
    <location>
        <begin position="30"/>
        <end position="52"/>
    </location>
</feature>
<dbReference type="OrthoDB" id="1523290at2"/>